<dbReference type="InterPro" id="IPR001031">
    <property type="entry name" value="Thioesterase"/>
</dbReference>
<reference evidence="3 4" key="1">
    <citation type="journal article" date="2024" name="Science">
        <title>Giant polyketide synthase enzymes in the biosynthesis of giant marine polyether toxins.</title>
        <authorList>
            <person name="Fallon T.R."/>
            <person name="Shende V.V."/>
            <person name="Wierzbicki I.H."/>
            <person name="Pendleton A.L."/>
            <person name="Watervoot N.F."/>
            <person name="Auber R.P."/>
            <person name="Gonzalez D.J."/>
            <person name="Wisecaver J.H."/>
            <person name="Moore B.S."/>
        </authorList>
    </citation>
    <scope>NUCLEOTIDE SEQUENCE [LARGE SCALE GENOMIC DNA]</scope>
    <source>
        <strain evidence="3 4">12B1</strain>
    </source>
</reference>
<feature type="domain" description="Thioesterase" evidence="2">
    <location>
        <begin position="123"/>
        <end position="315"/>
    </location>
</feature>
<evidence type="ECO:0000313" key="3">
    <source>
        <dbReference type="EMBL" id="KAL1507195.1"/>
    </source>
</evidence>
<gene>
    <name evidence="3" type="ORF">AB1Y20_008045</name>
</gene>
<dbReference type="InterPro" id="IPR029058">
    <property type="entry name" value="AB_hydrolase_fold"/>
</dbReference>
<dbReference type="Gene3D" id="3.40.50.1820">
    <property type="entry name" value="alpha/beta hydrolase"/>
    <property type="match status" value="1"/>
</dbReference>
<proteinExistence type="inferred from homology"/>
<dbReference type="AlphaFoldDB" id="A0AB34ITV0"/>
<name>A0AB34ITV0_PRYPA</name>
<dbReference type="Proteomes" id="UP001515480">
    <property type="component" value="Unassembled WGS sequence"/>
</dbReference>
<evidence type="ECO:0000256" key="1">
    <source>
        <dbReference type="ARBA" id="ARBA00007169"/>
    </source>
</evidence>
<dbReference type="EMBL" id="JBGBPQ010000018">
    <property type="protein sequence ID" value="KAL1507195.1"/>
    <property type="molecule type" value="Genomic_DNA"/>
</dbReference>
<dbReference type="PANTHER" id="PTHR11487">
    <property type="entry name" value="THIOESTERASE"/>
    <property type="match status" value="1"/>
</dbReference>
<protein>
    <recommendedName>
        <fullName evidence="2">Thioesterase domain-containing protein</fullName>
    </recommendedName>
</protein>
<dbReference type="PANTHER" id="PTHR11487:SF0">
    <property type="entry name" value="S-ACYL FATTY ACID SYNTHASE THIOESTERASE, MEDIUM CHAIN"/>
    <property type="match status" value="1"/>
</dbReference>
<dbReference type="InterPro" id="IPR012223">
    <property type="entry name" value="TEII"/>
</dbReference>
<organism evidence="3 4">
    <name type="scientific">Prymnesium parvum</name>
    <name type="common">Toxic golden alga</name>
    <dbReference type="NCBI Taxonomy" id="97485"/>
    <lineage>
        <taxon>Eukaryota</taxon>
        <taxon>Haptista</taxon>
        <taxon>Haptophyta</taxon>
        <taxon>Prymnesiophyceae</taxon>
        <taxon>Prymnesiales</taxon>
        <taxon>Prymnesiaceae</taxon>
        <taxon>Prymnesium</taxon>
    </lineage>
</organism>
<dbReference type="SUPFAM" id="SSF53474">
    <property type="entry name" value="alpha/beta-Hydrolases"/>
    <property type="match status" value="1"/>
</dbReference>
<comment type="caution">
    <text evidence="3">The sequence shown here is derived from an EMBL/GenBank/DDBJ whole genome shotgun (WGS) entry which is preliminary data.</text>
</comment>
<comment type="similarity">
    <text evidence="1">Belongs to the thioesterase family.</text>
</comment>
<accession>A0AB34ITV0</accession>
<keyword evidence="4" id="KW-1185">Reference proteome</keyword>
<dbReference type="GO" id="GO:0008610">
    <property type="term" value="P:lipid biosynthetic process"/>
    <property type="evidence" value="ECO:0007669"/>
    <property type="project" value="TreeGrafter"/>
</dbReference>
<evidence type="ECO:0000313" key="4">
    <source>
        <dbReference type="Proteomes" id="UP001515480"/>
    </source>
</evidence>
<dbReference type="Pfam" id="PF00975">
    <property type="entry name" value="Thioesterase"/>
    <property type="match status" value="1"/>
</dbReference>
<evidence type="ECO:0000259" key="2">
    <source>
        <dbReference type="Pfam" id="PF00975"/>
    </source>
</evidence>
<sequence>MPLSLQQLQAIQSDAMADDLDIDLEKMSLWTEEEATAYFESGGQQEPLRMKPPPELSPVPKEELKKWFPRTLDAQLNPVYQQPPTFRMVCFHAAGCAESMWSGNGLRQPNPNPFVAHCKAAGGEMLACELPGRELRRSEARSQTYAPYVEQLYPVLAPLLVDGTPYVMCAHSMGTWFMYELMKKLAATGVPLPKQCIISGFPPPDIPMKDRTWNKNRGMNDEEFKAELRGWNVNEVALVPNNFKMYSPMFRDDFTLFDEYTFSPLPDGIKDGFPVPFQVYYMIDDKRVKKEHVEGWKRFTSSTCDVYEAPGHHLAFFDIPARAEYMKSAVSRLPAF</sequence>